<dbReference type="Gene3D" id="3.40.50.720">
    <property type="entry name" value="NAD(P)-binding Rossmann-like Domain"/>
    <property type="match status" value="1"/>
</dbReference>
<dbReference type="SMART" id="SM00822">
    <property type="entry name" value="PKS_KR"/>
    <property type="match status" value="1"/>
</dbReference>
<dbReference type="GO" id="GO:0004316">
    <property type="term" value="F:3-oxoacyl-[acyl-carrier-protein] reductase (NADPH) activity"/>
    <property type="evidence" value="ECO:0007669"/>
    <property type="project" value="UniProtKB-EC"/>
</dbReference>
<dbReference type="Proteomes" id="UP000315724">
    <property type="component" value="Chromosome"/>
</dbReference>
<dbReference type="InterPro" id="IPR036291">
    <property type="entry name" value="NAD(P)-bd_dom_sf"/>
</dbReference>
<dbReference type="RefSeq" id="WP_197442153.1">
    <property type="nucleotide sequence ID" value="NZ_CP036267.1"/>
</dbReference>
<keyword evidence="4" id="KW-1185">Reference proteome</keyword>
<name>A0A517QLL0_9PLAN</name>
<dbReference type="PANTHER" id="PTHR42760:SF40">
    <property type="entry name" value="3-OXOACYL-[ACYL-CARRIER-PROTEIN] REDUCTASE, CHLOROPLASTIC"/>
    <property type="match status" value="1"/>
</dbReference>
<dbReference type="SUPFAM" id="SSF51735">
    <property type="entry name" value="NAD(P)-binding Rossmann-fold domains"/>
    <property type="match status" value="1"/>
</dbReference>
<comment type="similarity">
    <text evidence="1">Belongs to the short-chain dehydrogenases/reductases (SDR) family.</text>
</comment>
<dbReference type="EC" id="1.1.1.100" evidence="3"/>
<dbReference type="GO" id="GO:0030497">
    <property type="term" value="P:fatty acid elongation"/>
    <property type="evidence" value="ECO:0007669"/>
    <property type="project" value="TreeGrafter"/>
</dbReference>
<dbReference type="InterPro" id="IPR002347">
    <property type="entry name" value="SDR_fam"/>
</dbReference>
<keyword evidence="3" id="KW-0560">Oxidoreductase</keyword>
<organism evidence="3 4">
    <name type="scientific">Thalassoglobus polymorphus</name>
    <dbReference type="NCBI Taxonomy" id="2527994"/>
    <lineage>
        <taxon>Bacteria</taxon>
        <taxon>Pseudomonadati</taxon>
        <taxon>Planctomycetota</taxon>
        <taxon>Planctomycetia</taxon>
        <taxon>Planctomycetales</taxon>
        <taxon>Planctomycetaceae</taxon>
        <taxon>Thalassoglobus</taxon>
    </lineage>
</organism>
<dbReference type="KEGG" id="tpol:Mal48_16730"/>
<dbReference type="Pfam" id="PF13561">
    <property type="entry name" value="adh_short_C2"/>
    <property type="match status" value="1"/>
</dbReference>
<dbReference type="PRINTS" id="PR00080">
    <property type="entry name" value="SDRFAMILY"/>
</dbReference>
<dbReference type="PANTHER" id="PTHR42760">
    <property type="entry name" value="SHORT-CHAIN DEHYDROGENASES/REDUCTASES FAMILY MEMBER"/>
    <property type="match status" value="1"/>
</dbReference>
<dbReference type="PROSITE" id="PS00061">
    <property type="entry name" value="ADH_SHORT"/>
    <property type="match status" value="1"/>
</dbReference>
<protein>
    <submittedName>
        <fullName evidence="3">3-oxoacyl-[acyl-carrier-protein] reductase FabG</fullName>
        <ecNumber evidence="3">1.1.1.100</ecNumber>
    </submittedName>
</protein>
<dbReference type="CDD" id="cd05233">
    <property type="entry name" value="SDR_c"/>
    <property type="match status" value="1"/>
</dbReference>
<gene>
    <name evidence="3" type="primary">fabG_3</name>
    <name evidence="3" type="ORF">Mal48_16730</name>
</gene>
<evidence type="ECO:0000313" key="4">
    <source>
        <dbReference type="Proteomes" id="UP000315724"/>
    </source>
</evidence>
<dbReference type="FunFam" id="3.40.50.720:FF:000084">
    <property type="entry name" value="Short-chain dehydrogenase reductase"/>
    <property type="match status" value="1"/>
</dbReference>
<reference evidence="3 4" key="1">
    <citation type="submission" date="2019-02" db="EMBL/GenBank/DDBJ databases">
        <title>Deep-cultivation of Planctomycetes and their phenomic and genomic characterization uncovers novel biology.</title>
        <authorList>
            <person name="Wiegand S."/>
            <person name="Jogler M."/>
            <person name="Boedeker C."/>
            <person name="Pinto D."/>
            <person name="Vollmers J."/>
            <person name="Rivas-Marin E."/>
            <person name="Kohn T."/>
            <person name="Peeters S.H."/>
            <person name="Heuer A."/>
            <person name="Rast P."/>
            <person name="Oberbeckmann S."/>
            <person name="Bunk B."/>
            <person name="Jeske O."/>
            <person name="Meyerdierks A."/>
            <person name="Storesund J.E."/>
            <person name="Kallscheuer N."/>
            <person name="Luecker S."/>
            <person name="Lage O.M."/>
            <person name="Pohl T."/>
            <person name="Merkel B.J."/>
            <person name="Hornburger P."/>
            <person name="Mueller R.-W."/>
            <person name="Bruemmer F."/>
            <person name="Labrenz M."/>
            <person name="Spormann A.M."/>
            <person name="Op den Camp H."/>
            <person name="Overmann J."/>
            <person name="Amann R."/>
            <person name="Jetten M.S.M."/>
            <person name="Mascher T."/>
            <person name="Medema M.H."/>
            <person name="Devos D.P."/>
            <person name="Kaster A.-K."/>
            <person name="Ovreas L."/>
            <person name="Rohde M."/>
            <person name="Galperin M.Y."/>
            <person name="Jogler C."/>
        </authorList>
    </citation>
    <scope>NUCLEOTIDE SEQUENCE [LARGE SCALE GENOMIC DNA]</scope>
    <source>
        <strain evidence="3 4">Mal48</strain>
    </source>
</reference>
<sequence length="291" mass="31349">MNGRYQDQVVVITGVNDRGIGGAIAERLAEEGAKLAILWRERPKRLLNRLNKRGAEYLELACDVTQQTSVDAAISAIVERFESIDVLVNNAGVEHSSTLEETNDDQWQQVLDVNLTGAMRVIRSSIPHFTEQSGAIVNLASVLGIAGCGGFPAYSATKAGIIGLTQSLAMELAPRGIRAVCVAPALVHTPMIHKYVANMTSESEEQIRQAHPLGVGSPQDVAAAVAFVASQEARWITGITLPLGWSAAFPLPMQQFLPTKAEEPDSSAKLLKFDEWAAPAEEEKPLRRATG</sequence>
<evidence type="ECO:0000313" key="3">
    <source>
        <dbReference type="EMBL" id="QDT32427.1"/>
    </source>
</evidence>
<proteinExistence type="inferred from homology"/>
<dbReference type="EMBL" id="CP036267">
    <property type="protein sequence ID" value="QDT32427.1"/>
    <property type="molecule type" value="Genomic_DNA"/>
</dbReference>
<dbReference type="InterPro" id="IPR020904">
    <property type="entry name" value="Sc_DH/Rdtase_CS"/>
</dbReference>
<accession>A0A517QLL0</accession>
<dbReference type="PRINTS" id="PR00081">
    <property type="entry name" value="GDHRDH"/>
</dbReference>
<dbReference type="InterPro" id="IPR057326">
    <property type="entry name" value="KR_dom"/>
</dbReference>
<dbReference type="AlphaFoldDB" id="A0A517QLL0"/>
<feature type="domain" description="Ketoreductase" evidence="2">
    <location>
        <begin position="8"/>
        <end position="189"/>
    </location>
</feature>
<evidence type="ECO:0000256" key="1">
    <source>
        <dbReference type="ARBA" id="ARBA00006484"/>
    </source>
</evidence>
<evidence type="ECO:0000259" key="2">
    <source>
        <dbReference type="SMART" id="SM00822"/>
    </source>
</evidence>